<dbReference type="Proteomes" id="UP000252733">
    <property type="component" value="Unassembled WGS sequence"/>
</dbReference>
<dbReference type="RefSeq" id="WP_114437319.1">
    <property type="nucleotide sequence ID" value="NZ_QPIZ01000016.1"/>
</dbReference>
<feature type="transmembrane region" description="Helical" evidence="1">
    <location>
        <begin position="6"/>
        <end position="27"/>
    </location>
</feature>
<accession>A0A368UT03</accession>
<organism evidence="2 3">
    <name type="scientific">Marinilabilia salmonicolor</name>
    <dbReference type="NCBI Taxonomy" id="989"/>
    <lineage>
        <taxon>Bacteria</taxon>
        <taxon>Pseudomonadati</taxon>
        <taxon>Bacteroidota</taxon>
        <taxon>Bacteroidia</taxon>
        <taxon>Marinilabiliales</taxon>
        <taxon>Marinilabiliaceae</taxon>
        <taxon>Marinilabilia</taxon>
    </lineage>
</organism>
<keyword evidence="1" id="KW-0812">Transmembrane</keyword>
<keyword evidence="1" id="KW-0472">Membrane</keyword>
<evidence type="ECO:0000256" key="1">
    <source>
        <dbReference type="SAM" id="Phobius"/>
    </source>
</evidence>
<keyword evidence="3" id="KW-1185">Reference proteome</keyword>
<keyword evidence="1" id="KW-1133">Transmembrane helix</keyword>
<reference evidence="2 3" key="1">
    <citation type="submission" date="2018-07" db="EMBL/GenBank/DDBJ databases">
        <title>Freshwater and sediment microbial communities from various areas in North America, analyzing microbe dynamics in response to fracking.</title>
        <authorList>
            <person name="Lamendella R."/>
        </authorList>
    </citation>
    <scope>NUCLEOTIDE SEQUENCE [LARGE SCALE GENOMIC DNA]</scope>
    <source>
        <strain evidence="2 3">160A</strain>
    </source>
</reference>
<protein>
    <submittedName>
        <fullName evidence="2">Uncharacterized protein</fullName>
    </submittedName>
</protein>
<dbReference type="AlphaFoldDB" id="A0A368UT03"/>
<name>A0A368UT03_9BACT</name>
<gene>
    <name evidence="2" type="ORF">DFO77_1166</name>
</gene>
<evidence type="ECO:0000313" key="2">
    <source>
        <dbReference type="EMBL" id="RCW31939.1"/>
    </source>
</evidence>
<sequence length="100" mass="11345">MDEVTIWEGIIIGSAGGAIAGLVIWLLELGKRGIMKNCHTRRIIKWLKSNGDIKEWRSTRAIAGHSNLTEDRVRFICSNSSRIKLNTKDGNHSDEKWTLR</sequence>
<proteinExistence type="predicted"/>
<dbReference type="EMBL" id="QPIZ01000016">
    <property type="protein sequence ID" value="RCW31939.1"/>
    <property type="molecule type" value="Genomic_DNA"/>
</dbReference>
<evidence type="ECO:0000313" key="3">
    <source>
        <dbReference type="Proteomes" id="UP000252733"/>
    </source>
</evidence>
<comment type="caution">
    <text evidence="2">The sequence shown here is derived from an EMBL/GenBank/DDBJ whole genome shotgun (WGS) entry which is preliminary data.</text>
</comment>